<comment type="caution">
    <text evidence="2">The sequence shown here is derived from an EMBL/GenBank/DDBJ whole genome shotgun (WGS) entry which is preliminary data.</text>
</comment>
<name>A0A1F2WI50_9ACTN</name>
<dbReference type="Gene3D" id="1.20.1070.10">
    <property type="entry name" value="Rhodopsin 7-helix transmembrane proteins"/>
    <property type="match status" value="1"/>
</dbReference>
<evidence type="ECO:0000256" key="1">
    <source>
        <dbReference type="SAM" id="Phobius"/>
    </source>
</evidence>
<dbReference type="Pfam" id="PF18761">
    <property type="entry name" value="Heliorhodopsin"/>
    <property type="match status" value="1"/>
</dbReference>
<feature type="transmembrane region" description="Helical" evidence="1">
    <location>
        <begin position="64"/>
        <end position="92"/>
    </location>
</feature>
<protein>
    <recommendedName>
        <fullName evidence="4">Heliorhodopsin HeR</fullName>
    </recommendedName>
</protein>
<gene>
    <name evidence="2" type="ORF">A2Y75_01060</name>
</gene>
<dbReference type="Proteomes" id="UP000177876">
    <property type="component" value="Unassembled WGS sequence"/>
</dbReference>
<proteinExistence type="predicted"/>
<keyword evidence="1" id="KW-0472">Membrane</keyword>
<evidence type="ECO:0008006" key="4">
    <source>
        <dbReference type="Google" id="ProtNLM"/>
    </source>
</evidence>
<feature type="transmembrane region" description="Helical" evidence="1">
    <location>
        <begin position="24"/>
        <end position="44"/>
    </location>
</feature>
<evidence type="ECO:0000313" key="3">
    <source>
        <dbReference type="Proteomes" id="UP000177876"/>
    </source>
</evidence>
<keyword evidence="1" id="KW-1133">Transmembrane helix</keyword>
<feature type="transmembrane region" description="Helical" evidence="1">
    <location>
        <begin position="202"/>
        <end position="220"/>
    </location>
</feature>
<feature type="transmembrane region" description="Helical" evidence="1">
    <location>
        <begin position="113"/>
        <end position="134"/>
    </location>
</feature>
<feature type="transmembrane region" description="Helical" evidence="1">
    <location>
        <begin position="170"/>
        <end position="190"/>
    </location>
</feature>
<dbReference type="STRING" id="1797197.A2Y75_01060"/>
<feature type="transmembrane region" description="Helical" evidence="1">
    <location>
        <begin position="140"/>
        <end position="158"/>
    </location>
</feature>
<dbReference type="EMBL" id="MELK01000044">
    <property type="protein sequence ID" value="OFW56536.1"/>
    <property type="molecule type" value="Genomic_DNA"/>
</dbReference>
<sequence length="264" mass="29914">MVETSAAVEKVIERDEAQFKRLRIYNGIAGVFHLAQGLAILVLSSNNSVPITTSYNGSPVNLPLPHQIGTLVLGPLVAAFFFISALDHFLLVMPGIYEWYVKNLRKGANYARWVEYAFSASLMIAVIAMLSGIFDLGTLILLFFLNMMMILFGWMMELHNQTTRTTNWTAFYFGCLAGIVPWVVIALYFFSAVTNPVNRVPTFVYFILPILFVFFNIFALNMVLQYKKVGKWRDYLFGEKVYIILSLLAKSALAWQVFAGTLRK</sequence>
<dbReference type="SUPFAM" id="SSF81321">
    <property type="entry name" value="Family A G protein-coupled receptor-like"/>
    <property type="match status" value="1"/>
</dbReference>
<dbReference type="InterPro" id="IPR041113">
    <property type="entry name" value="Heliorhodopsin"/>
</dbReference>
<dbReference type="NCBIfam" id="NF038020">
    <property type="entry name" value="HeR"/>
    <property type="match status" value="1"/>
</dbReference>
<organism evidence="2 3">
    <name type="scientific">Candidatus Solincola sediminis</name>
    <dbReference type="NCBI Taxonomy" id="1797199"/>
    <lineage>
        <taxon>Bacteria</taxon>
        <taxon>Bacillati</taxon>
        <taxon>Actinomycetota</taxon>
        <taxon>Candidatus Geothermincolia</taxon>
        <taxon>Candidatus Geothermincolales</taxon>
        <taxon>Candidatus Geothermincolaceae</taxon>
        <taxon>Candidatus Solincola</taxon>
    </lineage>
</organism>
<evidence type="ECO:0000313" key="2">
    <source>
        <dbReference type="EMBL" id="OFW56536.1"/>
    </source>
</evidence>
<reference evidence="2 3" key="1">
    <citation type="journal article" date="2016" name="Nat. Commun.">
        <title>Thousands of microbial genomes shed light on interconnected biogeochemical processes in an aquifer system.</title>
        <authorList>
            <person name="Anantharaman K."/>
            <person name="Brown C.T."/>
            <person name="Hug L.A."/>
            <person name="Sharon I."/>
            <person name="Castelle C.J."/>
            <person name="Probst A.J."/>
            <person name="Thomas B.C."/>
            <person name="Singh A."/>
            <person name="Wilkins M.J."/>
            <person name="Karaoz U."/>
            <person name="Brodie E.L."/>
            <person name="Williams K.H."/>
            <person name="Hubbard S.S."/>
            <person name="Banfield J.F."/>
        </authorList>
    </citation>
    <scope>NUCLEOTIDE SEQUENCE [LARGE SCALE GENOMIC DNA]</scope>
</reference>
<feature type="transmembrane region" description="Helical" evidence="1">
    <location>
        <begin position="241"/>
        <end position="258"/>
    </location>
</feature>
<dbReference type="AlphaFoldDB" id="A0A1F2WI50"/>
<keyword evidence="1" id="KW-0812">Transmembrane</keyword>
<accession>A0A1F2WI50</accession>